<organism evidence="3 5">
    <name type="scientific">Stigmatella aurantiaca (strain DW4/3-1)</name>
    <dbReference type="NCBI Taxonomy" id="378806"/>
    <lineage>
        <taxon>Bacteria</taxon>
        <taxon>Pseudomonadati</taxon>
        <taxon>Myxococcota</taxon>
        <taxon>Myxococcia</taxon>
        <taxon>Myxococcales</taxon>
        <taxon>Cystobacterineae</taxon>
        <taxon>Archangiaceae</taxon>
        <taxon>Stigmatella</taxon>
    </lineage>
</organism>
<accession>Q095Y4</accession>
<dbReference type="AlphaFoldDB" id="Q095Y4"/>
<dbReference type="KEGG" id="sur:STAUR_7192"/>
<dbReference type="EMBL" id="CP002271">
    <property type="protein sequence ID" value="ADO74948.1"/>
    <property type="molecule type" value="Genomic_DNA"/>
</dbReference>
<dbReference type="RefSeq" id="WP_002612891.1">
    <property type="nucleotide sequence ID" value="NC_014623.1"/>
</dbReference>
<name>Q095Y4_STIAD</name>
<dbReference type="HOGENOM" id="CLU_589129_0_0_7"/>
<dbReference type="PATRIC" id="fig|378806.16.peg.6804"/>
<feature type="chain" id="PRO_5010840300" description="Asl1-like glycosyl hydrolase catalytic domain-containing protein" evidence="1">
    <location>
        <begin position="20"/>
        <end position="464"/>
    </location>
</feature>
<dbReference type="SUPFAM" id="SSF51445">
    <property type="entry name" value="(Trans)glycosidases"/>
    <property type="match status" value="1"/>
</dbReference>
<sequence>MIARIACLLLLGAPVIAAAQSPGCVSTTAHVPNFVQATSIDTNAKRVRVYVNGVTSTSAGYFQVQGPNNQWVGADAVSQGDGSWYADVDLTGFGSLTGTFTMWPWLWNSTVGGVFAPCPSSTFTRVLPNPSRTVQVGTNYNWDIVDTATCAYTAASRPFLKNYHLSGVRANVQAQLARMRENQVETLRFFAGWGDNQYQAGIGVVIFPPTTTLPQQFLANLRSFLDDVRNAGFSSVVIGLGGAGSYDYNNPNADFNGLLLPTYKNAVQQIVQAAAGYGPPEVLFDLGNEIGASPYEPQSQITRKATLIKEVWTKYLAVGGVRAKASFSAHFDPPGDSSRLRHLIEALRQSGQPMPDWLSVHIYGQTQSEVYSSLGAVFQTYSDYGYRAGQATPKWTMIGESFQEHQPTVAGINDYFAYLDSYVGGGINLKKVFGWPISPSYPYCASPSHIKGVLGASVLRAGLR</sequence>
<protein>
    <recommendedName>
        <fullName evidence="6">Asl1-like glycosyl hydrolase catalytic domain-containing protein</fullName>
    </recommendedName>
</protein>
<dbReference type="Proteomes" id="UP000032702">
    <property type="component" value="Unassembled WGS sequence"/>
</dbReference>
<dbReference type="STRING" id="378806.STAUR_7192"/>
<dbReference type="InterPro" id="IPR017853">
    <property type="entry name" value="GH"/>
</dbReference>
<dbReference type="Gene3D" id="3.20.20.80">
    <property type="entry name" value="Glycosidases"/>
    <property type="match status" value="1"/>
</dbReference>
<evidence type="ECO:0008006" key="6">
    <source>
        <dbReference type="Google" id="ProtNLM"/>
    </source>
</evidence>
<evidence type="ECO:0000256" key="1">
    <source>
        <dbReference type="SAM" id="SignalP"/>
    </source>
</evidence>
<keyword evidence="1" id="KW-0732">Signal</keyword>
<evidence type="ECO:0000313" key="4">
    <source>
        <dbReference type="Proteomes" id="UP000001351"/>
    </source>
</evidence>
<gene>
    <name evidence="2" type="ordered locus">STAUR_7192</name>
    <name evidence="3" type="ORF">STIAU_5909</name>
</gene>
<evidence type="ECO:0000313" key="5">
    <source>
        <dbReference type="Proteomes" id="UP000032702"/>
    </source>
</evidence>
<evidence type="ECO:0000313" key="3">
    <source>
        <dbReference type="EMBL" id="EAU67536.1"/>
    </source>
</evidence>
<feature type="signal peptide" evidence="1">
    <location>
        <begin position="1"/>
        <end position="19"/>
    </location>
</feature>
<keyword evidence="4" id="KW-1185">Reference proteome</keyword>
<dbReference type="Proteomes" id="UP000001351">
    <property type="component" value="Chromosome"/>
</dbReference>
<reference evidence="2 4" key="2">
    <citation type="journal article" date="2011" name="Mol. Biol. Evol.">
        <title>Comparative genomic analysis of fruiting body formation in Myxococcales.</title>
        <authorList>
            <person name="Huntley S."/>
            <person name="Hamann N."/>
            <person name="Wegener-Feldbrugge S."/>
            <person name="Treuner-Lange A."/>
            <person name="Kube M."/>
            <person name="Reinhardt R."/>
            <person name="Klages S."/>
            <person name="Muller R."/>
            <person name="Ronning C.M."/>
            <person name="Nierman W.C."/>
            <person name="Sogaard-Andersen L."/>
        </authorList>
    </citation>
    <scope>NUCLEOTIDE SEQUENCE [LARGE SCALE GENOMIC DNA]</scope>
    <source>
        <strain evidence="2 4">DW4/3-1</strain>
    </source>
</reference>
<evidence type="ECO:0000313" key="2">
    <source>
        <dbReference type="EMBL" id="ADO74948.1"/>
    </source>
</evidence>
<reference evidence="3 5" key="1">
    <citation type="submission" date="2006-04" db="EMBL/GenBank/DDBJ databases">
        <authorList>
            <person name="Nierman W.C."/>
        </authorList>
    </citation>
    <scope>NUCLEOTIDE SEQUENCE [LARGE SCALE GENOMIC DNA]</scope>
    <source>
        <strain evidence="3 5">DW4/3-1</strain>
    </source>
</reference>
<proteinExistence type="predicted"/>
<dbReference type="EMBL" id="AAMD01000031">
    <property type="protein sequence ID" value="EAU67536.1"/>
    <property type="molecule type" value="Genomic_DNA"/>
</dbReference>